<keyword evidence="6" id="KW-0862">Zinc</keyword>
<dbReference type="AlphaFoldDB" id="A0A061R6V8"/>
<dbReference type="InterPro" id="IPR020588">
    <property type="entry name" value="RecA_ATP-bd"/>
</dbReference>
<keyword evidence="3" id="KW-0227">DNA damage</keyword>
<keyword evidence="5" id="KW-0378">Hydrolase</keyword>
<evidence type="ECO:0000256" key="8">
    <source>
        <dbReference type="ARBA" id="ARBA00023016"/>
    </source>
</evidence>
<evidence type="ECO:0000256" key="1">
    <source>
        <dbReference type="ARBA" id="ARBA00022723"/>
    </source>
</evidence>
<organism evidence="13">
    <name type="scientific">Tetraselmis sp. GSL018</name>
    <dbReference type="NCBI Taxonomy" id="582737"/>
    <lineage>
        <taxon>Eukaryota</taxon>
        <taxon>Viridiplantae</taxon>
        <taxon>Chlorophyta</taxon>
        <taxon>core chlorophytes</taxon>
        <taxon>Chlorodendrophyceae</taxon>
        <taxon>Chlorodendrales</taxon>
        <taxon>Chlorodendraceae</taxon>
        <taxon>Tetraselmis</taxon>
    </lineage>
</organism>
<name>A0A061R6V8_9CHLO</name>
<dbReference type="GO" id="GO:0016787">
    <property type="term" value="F:hydrolase activity"/>
    <property type="evidence" value="ECO:0007669"/>
    <property type="project" value="UniProtKB-KW"/>
</dbReference>
<dbReference type="InterPro" id="IPR027417">
    <property type="entry name" value="P-loop_NTPase"/>
</dbReference>
<feature type="domain" description="RecA family profile 1" evidence="12">
    <location>
        <begin position="181"/>
        <end position="333"/>
    </location>
</feature>
<evidence type="ECO:0000256" key="5">
    <source>
        <dbReference type="ARBA" id="ARBA00022801"/>
    </source>
</evidence>
<dbReference type="Pfam" id="PF13481">
    <property type="entry name" value="AAA_25"/>
    <property type="match status" value="1"/>
</dbReference>
<accession>A0A061R6V8</accession>
<dbReference type="SUPFAM" id="SSF52540">
    <property type="entry name" value="P-loop containing nucleoside triphosphate hydrolases"/>
    <property type="match status" value="1"/>
</dbReference>
<keyword evidence="9" id="KW-0238">DNA-binding</keyword>
<dbReference type="InterPro" id="IPR041166">
    <property type="entry name" value="Rubredoxin_2"/>
</dbReference>
<feature type="region of interest" description="Disordered" evidence="11">
    <location>
        <begin position="140"/>
        <end position="161"/>
    </location>
</feature>
<keyword evidence="2" id="KW-0547">Nucleotide-binding</keyword>
<dbReference type="GO" id="GO:0140664">
    <property type="term" value="F:ATP-dependent DNA damage sensor activity"/>
    <property type="evidence" value="ECO:0007669"/>
    <property type="project" value="InterPro"/>
</dbReference>
<dbReference type="PANTHER" id="PTHR32472:SF10">
    <property type="entry name" value="DNA REPAIR PROTEIN RADA-LIKE PROTEIN"/>
    <property type="match status" value="1"/>
</dbReference>
<dbReference type="GO" id="GO:0008270">
    <property type="term" value="F:zinc ion binding"/>
    <property type="evidence" value="ECO:0007669"/>
    <property type="project" value="UniProtKB-KW"/>
</dbReference>
<reference evidence="13" key="1">
    <citation type="submission" date="2014-05" db="EMBL/GenBank/DDBJ databases">
        <title>The transcriptome of the halophilic microalga Tetraselmis sp. GSL018 isolated from the Great Salt Lake, Utah.</title>
        <authorList>
            <person name="Jinkerson R.E."/>
            <person name="D'Adamo S."/>
            <person name="Posewitz M.C."/>
        </authorList>
    </citation>
    <scope>NUCLEOTIDE SEQUENCE</scope>
    <source>
        <strain evidence="13">GSL018</strain>
    </source>
</reference>
<keyword evidence="10" id="KW-0234">DNA repair</keyword>
<sequence length="585" mass="62888">MPQLFPNLRMLSTRKNFPRTCLQLASAGIFRALMHKFDPAKNDKLATFSRKEYFPDSFCERSRRSVHIVAAANGKFSRQAKEVYVCSDCGEEHMQWQGKCRNCQQWNTLVSFRPFPAKTGGRQGGQGGGAAVQAVAALEQATKPSGESRSRRSSSGSWLAESTRLQRVSEVAQQSSELRWRRSLPGPTGSEVSRVLGGGIVPGSMVLMTGDPGVGKSTLLLQIAALLGGGEGAASDVIYVSAEESQEQVAERAKRLGLAESNILLLNATRLEEILEIAVNSRPSALVVDSIQTVYLDGSTGSVGSVSQVRECATALLRVAKSHNIPTFVIGHVTKSGEVAGPRVLEHIVDVVLYLEGERQQSYRMLRSTKNRYGPTDEVGVFSMADGGFAAVANPSAEFMAGRETQRGVGSSMAAMVEGTRPLLLEVQALCTPVVQEGATSNIVAIGCDFKRLQLLLGVLNKHARIKTFRRNVFVNVVAGLQMLDPSTDLPIAAAVASSITNRTVPHDVVLMGELGLAGEIRPVRHLEKRLLEASKMGFRVAVVPKRGYDPNRRPNLGSIRVIPCGTIREALGAVLDAGGGGEDD</sequence>
<gene>
    <name evidence="13" type="primary">SMS</name>
    <name evidence="13" type="ORF">TSPGSL018_13500</name>
</gene>
<dbReference type="NCBIfam" id="TIGR00416">
    <property type="entry name" value="sms"/>
    <property type="match status" value="1"/>
</dbReference>
<evidence type="ECO:0000256" key="2">
    <source>
        <dbReference type="ARBA" id="ARBA00022741"/>
    </source>
</evidence>
<keyword evidence="1" id="KW-0479">Metal-binding</keyword>
<dbReference type="GO" id="GO:0000725">
    <property type="term" value="P:recombinational repair"/>
    <property type="evidence" value="ECO:0007669"/>
    <property type="project" value="TreeGrafter"/>
</dbReference>
<dbReference type="Pfam" id="PF18073">
    <property type="entry name" value="Zn_ribbon_LapB"/>
    <property type="match status" value="1"/>
</dbReference>
<keyword evidence="4" id="KW-0863">Zinc-finger</keyword>
<evidence type="ECO:0000256" key="6">
    <source>
        <dbReference type="ARBA" id="ARBA00022833"/>
    </source>
</evidence>
<dbReference type="InterPro" id="IPR020568">
    <property type="entry name" value="Ribosomal_Su5_D2-typ_SF"/>
</dbReference>
<evidence type="ECO:0000256" key="10">
    <source>
        <dbReference type="ARBA" id="ARBA00023204"/>
    </source>
</evidence>
<dbReference type="PANTHER" id="PTHR32472">
    <property type="entry name" value="DNA REPAIR PROTEIN RADA"/>
    <property type="match status" value="1"/>
</dbReference>
<dbReference type="GO" id="GO:0005524">
    <property type="term" value="F:ATP binding"/>
    <property type="evidence" value="ECO:0007669"/>
    <property type="project" value="UniProtKB-KW"/>
</dbReference>
<dbReference type="PRINTS" id="PR01874">
    <property type="entry name" value="DNAREPAIRADA"/>
</dbReference>
<dbReference type="Gene3D" id="3.40.50.300">
    <property type="entry name" value="P-loop containing nucleotide triphosphate hydrolases"/>
    <property type="match status" value="1"/>
</dbReference>
<dbReference type="InterPro" id="IPR004504">
    <property type="entry name" value="DNA_repair_RadA"/>
</dbReference>
<dbReference type="CDD" id="cd01121">
    <property type="entry name" value="RadA_SMS_N"/>
    <property type="match status" value="1"/>
</dbReference>
<dbReference type="HAMAP" id="MF_01498">
    <property type="entry name" value="RadA_bact"/>
    <property type="match status" value="1"/>
</dbReference>
<evidence type="ECO:0000256" key="7">
    <source>
        <dbReference type="ARBA" id="ARBA00022840"/>
    </source>
</evidence>
<dbReference type="EMBL" id="GBEZ01020141">
    <property type="protein sequence ID" value="JAC66499.1"/>
    <property type="molecule type" value="Transcribed_RNA"/>
</dbReference>
<keyword evidence="8" id="KW-0346">Stress response</keyword>
<dbReference type="SUPFAM" id="SSF54211">
    <property type="entry name" value="Ribosomal protein S5 domain 2-like"/>
    <property type="match status" value="1"/>
</dbReference>
<dbReference type="PROSITE" id="PS50162">
    <property type="entry name" value="RECA_2"/>
    <property type="match status" value="1"/>
</dbReference>
<proteinExistence type="inferred from homology"/>
<evidence type="ECO:0000313" key="13">
    <source>
        <dbReference type="EMBL" id="JAC66499.1"/>
    </source>
</evidence>
<dbReference type="GO" id="GO:0003684">
    <property type="term" value="F:damaged DNA binding"/>
    <property type="evidence" value="ECO:0007669"/>
    <property type="project" value="InterPro"/>
</dbReference>
<dbReference type="InterPro" id="IPR003593">
    <property type="entry name" value="AAA+_ATPase"/>
</dbReference>
<evidence type="ECO:0000259" key="12">
    <source>
        <dbReference type="PROSITE" id="PS50162"/>
    </source>
</evidence>
<evidence type="ECO:0000256" key="9">
    <source>
        <dbReference type="ARBA" id="ARBA00023125"/>
    </source>
</evidence>
<dbReference type="Pfam" id="PF13541">
    <property type="entry name" value="ChlI"/>
    <property type="match status" value="1"/>
</dbReference>
<dbReference type="Gene3D" id="3.30.230.10">
    <property type="match status" value="1"/>
</dbReference>
<evidence type="ECO:0000256" key="4">
    <source>
        <dbReference type="ARBA" id="ARBA00022771"/>
    </source>
</evidence>
<evidence type="ECO:0000256" key="3">
    <source>
        <dbReference type="ARBA" id="ARBA00022763"/>
    </source>
</evidence>
<dbReference type="FunFam" id="3.40.50.300:FF:000050">
    <property type="entry name" value="DNA repair protein RadA"/>
    <property type="match status" value="1"/>
</dbReference>
<keyword evidence="7" id="KW-0067">ATP-binding</keyword>
<protein>
    <submittedName>
        <fullName evidence="13">DNA repair protein RadA/Sms</fullName>
    </submittedName>
</protein>
<dbReference type="SMART" id="SM00382">
    <property type="entry name" value="AAA"/>
    <property type="match status" value="1"/>
</dbReference>
<dbReference type="InterPro" id="IPR014721">
    <property type="entry name" value="Ribsml_uS5_D2-typ_fold_subgr"/>
</dbReference>
<evidence type="ECO:0000256" key="11">
    <source>
        <dbReference type="SAM" id="MobiDB-lite"/>
    </source>
</evidence>